<proteinExistence type="predicted"/>
<name>A0ABY5SEG0_9BACL</name>
<dbReference type="EMBL" id="CP091430">
    <property type="protein sequence ID" value="UVI31152.1"/>
    <property type="molecule type" value="Genomic_DNA"/>
</dbReference>
<organism evidence="1 2">
    <name type="scientific">Paenibacillus spongiae</name>
    <dbReference type="NCBI Taxonomy" id="2909671"/>
    <lineage>
        <taxon>Bacteria</taxon>
        <taxon>Bacillati</taxon>
        <taxon>Bacillota</taxon>
        <taxon>Bacilli</taxon>
        <taxon>Bacillales</taxon>
        <taxon>Paenibacillaceae</taxon>
        <taxon>Paenibacillus</taxon>
    </lineage>
</organism>
<dbReference type="Proteomes" id="UP001057877">
    <property type="component" value="Chromosome"/>
</dbReference>
<dbReference type="RefSeq" id="WP_258387216.1">
    <property type="nucleotide sequence ID" value="NZ_CP091430.1"/>
</dbReference>
<protein>
    <recommendedName>
        <fullName evidence="3">Sin domain-containing protein</fullName>
    </recommendedName>
</protein>
<sequence>MPSGYMILVQEVILLAQMDATKKCSRRGPSYEAKEEALHFLQTEWFEMLCMSIDLDPHAVREAIIARNDDVAGRHNSCLSRA</sequence>
<evidence type="ECO:0008006" key="3">
    <source>
        <dbReference type="Google" id="ProtNLM"/>
    </source>
</evidence>
<evidence type="ECO:0000313" key="1">
    <source>
        <dbReference type="EMBL" id="UVI31152.1"/>
    </source>
</evidence>
<gene>
    <name evidence="1" type="ORF">L1F29_04715</name>
</gene>
<reference evidence="1" key="1">
    <citation type="submission" date="2022-01" db="EMBL/GenBank/DDBJ databases">
        <title>Paenibacillus spongiae sp. nov., isolated from marine sponge.</title>
        <authorList>
            <person name="Li Z."/>
            <person name="Zhang M."/>
        </authorList>
    </citation>
    <scope>NUCLEOTIDE SEQUENCE</scope>
    <source>
        <strain evidence="1">PHS-Z3</strain>
    </source>
</reference>
<accession>A0ABY5SEG0</accession>
<evidence type="ECO:0000313" key="2">
    <source>
        <dbReference type="Proteomes" id="UP001057877"/>
    </source>
</evidence>
<keyword evidence="2" id="KW-1185">Reference proteome</keyword>